<dbReference type="OrthoDB" id="9803764at2"/>
<sequence length="278" mass="32581">MNHNLFHYDTETSIPGLGILLADYYCKSYGFQGHRSEGTKDWLMIYTVSGEGSFRVDREVRICKEHDLVILSPGIPHHYVANEGRDWEILWVHFIPLPEWNTWLQLPRTAEGLIYIHINEEIAEERLERTFQRLIQDSRGSGKAEQELAKLALAEMLILIYQVSVKENRSGLLDTRIEKAIHYLTEHLANKHVLGQLALRVELSESRFSHLLKEQTGESFIELLVKLRLQRAVKLLQLTTRQIKEIAFEVGFESAYYFTRRFTRQFGISPREYRRQLP</sequence>
<keyword evidence="6" id="KW-1185">Reference proteome</keyword>
<dbReference type="InterPro" id="IPR037923">
    <property type="entry name" value="HTH-like"/>
</dbReference>
<evidence type="ECO:0000313" key="5">
    <source>
        <dbReference type="EMBL" id="QGQ94461.1"/>
    </source>
</evidence>
<name>A0A6B8RDF0_9BACL</name>
<dbReference type="InterPro" id="IPR018060">
    <property type="entry name" value="HTH_AraC"/>
</dbReference>
<evidence type="ECO:0000256" key="1">
    <source>
        <dbReference type="ARBA" id="ARBA00023015"/>
    </source>
</evidence>
<keyword evidence="2" id="KW-0238">DNA-binding</keyword>
<dbReference type="Pfam" id="PF12833">
    <property type="entry name" value="HTH_18"/>
    <property type="match status" value="1"/>
</dbReference>
<evidence type="ECO:0000256" key="2">
    <source>
        <dbReference type="ARBA" id="ARBA00023125"/>
    </source>
</evidence>
<feature type="domain" description="HTH araC/xylS-type" evidence="4">
    <location>
        <begin position="178"/>
        <end position="276"/>
    </location>
</feature>
<keyword evidence="1" id="KW-0805">Transcription regulation</keyword>
<evidence type="ECO:0000313" key="6">
    <source>
        <dbReference type="Proteomes" id="UP000426246"/>
    </source>
</evidence>
<dbReference type="Gene3D" id="2.60.120.280">
    <property type="entry name" value="Regulatory protein AraC"/>
    <property type="match status" value="1"/>
</dbReference>
<gene>
    <name evidence="5" type="ORF">EHS13_05860</name>
</gene>
<keyword evidence="3" id="KW-0804">Transcription</keyword>
<dbReference type="PANTHER" id="PTHR43280">
    <property type="entry name" value="ARAC-FAMILY TRANSCRIPTIONAL REGULATOR"/>
    <property type="match status" value="1"/>
</dbReference>
<dbReference type="PANTHER" id="PTHR43280:SF30">
    <property type="entry name" value="MMSAB OPERON REGULATORY PROTEIN"/>
    <property type="match status" value="1"/>
</dbReference>
<protein>
    <submittedName>
        <fullName evidence="5">Helix-turn-helix domain-containing protein</fullName>
    </submittedName>
</protein>
<dbReference type="RefSeq" id="WP_155699465.1">
    <property type="nucleotide sequence ID" value="NZ_CP034235.1"/>
</dbReference>
<dbReference type="SMART" id="SM00342">
    <property type="entry name" value="HTH_ARAC"/>
    <property type="match status" value="1"/>
</dbReference>
<proteinExistence type="predicted"/>
<dbReference type="KEGG" id="ppsc:EHS13_05860"/>
<dbReference type="PROSITE" id="PS00041">
    <property type="entry name" value="HTH_ARAC_FAMILY_1"/>
    <property type="match status" value="1"/>
</dbReference>
<dbReference type="GO" id="GO:0003700">
    <property type="term" value="F:DNA-binding transcription factor activity"/>
    <property type="evidence" value="ECO:0007669"/>
    <property type="project" value="InterPro"/>
</dbReference>
<dbReference type="SUPFAM" id="SSF51215">
    <property type="entry name" value="Regulatory protein AraC"/>
    <property type="match status" value="1"/>
</dbReference>
<dbReference type="Proteomes" id="UP000426246">
    <property type="component" value="Chromosome"/>
</dbReference>
<evidence type="ECO:0000259" key="4">
    <source>
        <dbReference type="PROSITE" id="PS01124"/>
    </source>
</evidence>
<dbReference type="InterPro" id="IPR020449">
    <property type="entry name" value="Tscrpt_reg_AraC-type_HTH"/>
</dbReference>
<dbReference type="InterPro" id="IPR018062">
    <property type="entry name" value="HTH_AraC-typ_CS"/>
</dbReference>
<accession>A0A6B8RDF0</accession>
<dbReference type="Gene3D" id="1.10.10.60">
    <property type="entry name" value="Homeodomain-like"/>
    <property type="match status" value="2"/>
</dbReference>
<reference evidence="6" key="1">
    <citation type="submission" date="2018-11" db="EMBL/GenBank/DDBJ databases">
        <title>Complete genome sequence of Paenibacillus sp. ML311-T8.</title>
        <authorList>
            <person name="Nam Y.-D."/>
            <person name="Kang J."/>
            <person name="Chung W.-H."/>
            <person name="Park Y.S."/>
        </authorList>
    </citation>
    <scope>NUCLEOTIDE SEQUENCE [LARGE SCALE GENOMIC DNA]</scope>
    <source>
        <strain evidence="6">ML311-T8</strain>
    </source>
</reference>
<dbReference type="GO" id="GO:0043565">
    <property type="term" value="F:sequence-specific DNA binding"/>
    <property type="evidence" value="ECO:0007669"/>
    <property type="project" value="InterPro"/>
</dbReference>
<organism evidence="5 6">
    <name type="scientific">Paenibacillus psychroresistens</name>
    <dbReference type="NCBI Taxonomy" id="1778678"/>
    <lineage>
        <taxon>Bacteria</taxon>
        <taxon>Bacillati</taxon>
        <taxon>Bacillota</taxon>
        <taxon>Bacilli</taxon>
        <taxon>Bacillales</taxon>
        <taxon>Paenibacillaceae</taxon>
        <taxon>Paenibacillus</taxon>
    </lineage>
</organism>
<dbReference type="InterPro" id="IPR003313">
    <property type="entry name" value="AraC-bd"/>
</dbReference>
<dbReference type="PROSITE" id="PS01124">
    <property type="entry name" value="HTH_ARAC_FAMILY_2"/>
    <property type="match status" value="1"/>
</dbReference>
<evidence type="ECO:0000256" key="3">
    <source>
        <dbReference type="ARBA" id="ARBA00023163"/>
    </source>
</evidence>
<dbReference type="AlphaFoldDB" id="A0A6B8RDF0"/>
<dbReference type="Pfam" id="PF02311">
    <property type="entry name" value="AraC_binding"/>
    <property type="match status" value="1"/>
</dbReference>
<dbReference type="PRINTS" id="PR00032">
    <property type="entry name" value="HTHARAC"/>
</dbReference>
<dbReference type="EMBL" id="CP034235">
    <property type="protein sequence ID" value="QGQ94461.1"/>
    <property type="molecule type" value="Genomic_DNA"/>
</dbReference>
<dbReference type="SUPFAM" id="SSF46689">
    <property type="entry name" value="Homeodomain-like"/>
    <property type="match status" value="2"/>
</dbReference>
<dbReference type="InterPro" id="IPR009057">
    <property type="entry name" value="Homeodomain-like_sf"/>
</dbReference>